<dbReference type="PROSITE" id="PS51186">
    <property type="entry name" value="GNAT"/>
    <property type="match status" value="1"/>
</dbReference>
<keyword evidence="3" id="KW-1185">Reference proteome</keyword>
<dbReference type="InterPro" id="IPR052523">
    <property type="entry name" value="Trichothecene_AcTrans"/>
</dbReference>
<gene>
    <name evidence="2" type="ORF">CPE01_21070</name>
</gene>
<dbReference type="InterPro" id="IPR000182">
    <property type="entry name" value="GNAT_dom"/>
</dbReference>
<dbReference type="Proteomes" id="UP000321386">
    <property type="component" value="Unassembled WGS sequence"/>
</dbReference>
<dbReference type="RefSeq" id="WP_246783876.1">
    <property type="nucleotide sequence ID" value="NZ_BJUA01000009.1"/>
</dbReference>
<organism evidence="2 3">
    <name type="scientific">Cellulomonas persica</name>
    <dbReference type="NCBI Taxonomy" id="76861"/>
    <lineage>
        <taxon>Bacteria</taxon>
        <taxon>Bacillati</taxon>
        <taxon>Actinomycetota</taxon>
        <taxon>Actinomycetes</taxon>
        <taxon>Micrococcales</taxon>
        <taxon>Cellulomonadaceae</taxon>
        <taxon>Cellulomonas</taxon>
    </lineage>
</organism>
<dbReference type="SUPFAM" id="SSF55729">
    <property type="entry name" value="Acyl-CoA N-acyltransferases (Nat)"/>
    <property type="match status" value="1"/>
</dbReference>
<evidence type="ECO:0000259" key="1">
    <source>
        <dbReference type="PROSITE" id="PS51186"/>
    </source>
</evidence>
<reference evidence="2 3" key="1">
    <citation type="submission" date="2019-07" db="EMBL/GenBank/DDBJ databases">
        <title>Whole genome shotgun sequence of Cellulomonas persica NBRC 101101.</title>
        <authorList>
            <person name="Hosoyama A."/>
            <person name="Uohara A."/>
            <person name="Ohji S."/>
            <person name="Ichikawa N."/>
        </authorList>
    </citation>
    <scope>NUCLEOTIDE SEQUENCE [LARGE SCALE GENOMIC DNA]</scope>
    <source>
        <strain evidence="2 3">NBRC 101101</strain>
    </source>
</reference>
<evidence type="ECO:0000313" key="3">
    <source>
        <dbReference type="Proteomes" id="UP000321386"/>
    </source>
</evidence>
<dbReference type="CDD" id="cd04301">
    <property type="entry name" value="NAT_SF"/>
    <property type="match status" value="1"/>
</dbReference>
<protein>
    <submittedName>
        <fullName evidence="2">GCN5 family N-acetyltransferase</fullName>
    </submittedName>
</protein>
<evidence type="ECO:0000313" key="2">
    <source>
        <dbReference type="EMBL" id="GEK18374.1"/>
    </source>
</evidence>
<comment type="caution">
    <text evidence="2">The sequence shown here is derived from an EMBL/GenBank/DDBJ whole genome shotgun (WGS) entry which is preliminary data.</text>
</comment>
<keyword evidence="2" id="KW-0808">Transferase</keyword>
<feature type="domain" description="N-acetyltransferase" evidence="1">
    <location>
        <begin position="55"/>
        <end position="198"/>
    </location>
</feature>
<dbReference type="PANTHER" id="PTHR42791:SF1">
    <property type="entry name" value="N-ACETYLTRANSFERASE DOMAIN-CONTAINING PROTEIN"/>
    <property type="match status" value="1"/>
</dbReference>
<dbReference type="EMBL" id="BJUA01000009">
    <property type="protein sequence ID" value="GEK18374.1"/>
    <property type="molecule type" value="Genomic_DNA"/>
</dbReference>
<dbReference type="GO" id="GO:0016747">
    <property type="term" value="F:acyltransferase activity, transferring groups other than amino-acyl groups"/>
    <property type="evidence" value="ECO:0007669"/>
    <property type="project" value="InterPro"/>
</dbReference>
<accession>A0A510UUL6</accession>
<sequence>MGAATGADMPDVANVLGEAFEDDPVILSMVGEGPGRRERATHFFTALLRAELGCGVVVDVARDLGGAVIGAAVWEQPQAPSATLPALLGQTRTFVRAFGVTGIPRALTTRAALARCRPTSPHWYLGQIGVAASARGVGVGSALLAHRLRHVDDARSGSYLESSTERNRALYLRHGFEEHGVIAGVRSAEPVAMWREPAAAGV</sequence>
<dbReference type="PANTHER" id="PTHR42791">
    <property type="entry name" value="GNAT FAMILY ACETYLTRANSFERASE"/>
    <property type="match status" value="1"/>
</dbReference>
<dbReference type="AlphaFoldDB" id="A0A510UUL6"/>
<proteinExistence type="predicted"/>
<dbReference type="Gene3D" id="3.40.630.30">
    <property type="match status" value="1"/>
</dbReference>
<name>A0A510UUL6_9CELL</name>
<dbReference type="InterPro" id="IPR016181">
    <property type="entry name" value="Acyl_CoA_acyltransferase"/>
</dbReference>
<dbReference type="Pfam" id="PF13508">
    <property type="entry name" value="Acetyltransf_7"/>
    <property type="match status" value="1"/>
</dbReference>